<protein>
    <recommendedName>
        <fullName evidence="2">HPP transmembrane region domain-containing protein</fullName>
    </recommendedName>
</protein>
<feature type="transmembrane region" description="Helical" evidence="1">
    <location>
        <begin position="53"/>
        <end position="74"/>
    </location>
</feature>
<evidence type="ECO:0000313" key="3">
    <source>
        <dbReference type="EMBL" id="KGR76050.1"/>
    </source>
</evidence>
<evidence type="ECO:0000259" key="2">
    <source>
        <dbReference type="Pfam" id="PF04982"/>
    </source>
</evidence>
<feature type="domain" description="HPP transmembrane region" evidence="2">
    <location>
        <begin position="23"/>
        <end position="171"/>
    </location>
</feature>
<dbReference type="PANTHER" id="PTHR33741:SF5">
    <property type="entry name" value="TRANSMEMBRANE PROTEIN DDB_G0269096-RELATED"/>
    <property type="match status" value="1"/>
</dbReference>
<feature type="transmembrane region" description="Helical" evidence="1">
    <location>
        <begin position="105"/>
        <end position="122"/>
    </location>
</feature>
<gene>
    <name evidence="3" type="ORF">CD33_07670</name>
</gene>
<dbReference type="EMBL" id="JPVO01000047">
    <property type="protein sequence ID" value="KGR76050.1"/>
    <property type="molecule type" value="Genomic_DNA"/>
</dbReference>
<proteinExistence type="predicted"/>
<dbReference type="eggNOG" id="COG3448">
    <property type="taxonomic scope" value="Bacteria"/>
</dbReference>
<dbReference type="AlphaFoldDB" id="A0A0A3HXT8"/>
<keyword evidence="1" id="KW-0472">Membrane</keyword>
<keyword evidence="1" id="KW-0812">Transmembrane</keyword>
<keyword evidence="4" id="KW-1185">Reference proteome</keyword>
<evidence type="ECO:0000313" key="4">
    <source>
        <dbReference type="Proteomes" id="UP000030408"/>
    </source>
</evidence>
<dbReference type="OrthoDB" id="9811720at2"/>
<dbReference type="PANTHER" id="PTHR33741">
    <property type="entry name" value="TRANSMEMBRANE PROTEIN DDB_G0269096-RELATED"/>
    <property type="match status" value="1"/>
</dbReference>
<feature type="transmembrane region" description="Helical" evidence="1">
    <location>
        <begin position="80"/>
        <end position="98"/>
    </location>
</feature>
<dbReference type="RefSeq" id="WP_036199624.1">
    <property type="nucleotide sequence ID" value="NZ_AVCY01000009.1"/>
</dbReference>
<reference evidence="3 4" key="1">
    <citation type="submission" date="2014-02" db="EMBL/GenBank/DDBJ databases">
        <title>Draft genome sequence of Lysinibacillus sinduriensis JCM 15800.</title>
        <authorList>
            <person name="Zhang F."/>
            <person name="Wang G."/>
            <person name="Zhang L."/>
        </authorList>
    </citation>
    <scope>NUCLEOTIDE SEQUENCE [LARGE SCALE GENOMIC DNA]</scope>
    <source>
        <strain evidence="3 4">JCM 15800</strain>
    </source>
</reference>
<name>A0A0A3HXT8_9BACL</name>
<organism evidence="3 4">
    <name type="scientific">Ureibacillus sinduriensis BLB-1 = JCM 15800</name>
    <dbReference type="NCBI Taxonomy" id="1384057"/>
    <lineage>
        <taxon>Bacteria</taxon>
        <taxon>Bacillati</taxon>
        <taxon>Bacillota</taxon>
        <taxon>Bacilli</taxon>
        <taxon>Bacillales</taxon>
        <taxon>Caryophanaceae</taxon>
        <taxon>Ureibacillus</taxon>
    </lineage>
</organism>
<accession>A0A0A3HXT8</accession>
<dbReference type="Pfam" id="PF04982">
    <property type="entry name" value="TM_HPP"/>
    <property type="match status" value="1"/>
</dbReference>
<evidence type="ECO:0000256" key="1">
    <source>
        <dbReference type="SAM" id="Phobius"/>
    </source>
</evidence>
<dbReference type="Proteomes" id="UP000030408">
    <property type="component" value="Unassembled WGS sequence"/>
</dbReference>
<sequence>MINNQDIKPMFQKIRGHHTSNNRTTFSDAAIASVGVFICMFTIFELTKYTDSLWFIASFGASSMLVMTAWNAPVGQPRNVIGSHLIASFIAIAVLNLFGSSPVMMSLALCCTIFCMLMTGTFHPPACGNPIIIMMGGYSWEFMFQPILIGAITIVVFGLVINNLHPKRKYPLYWW</sequence>
<feature type="transmembrane region" description="Helical" evidence="1">
    <location>
        <begin position="29"/>
        <end position="46"/>
    </location>
</feature>
<feature type="transmembrane region" description="Helical" evidence="1">
    <location>
        <begin position="142"/>
        <end position="161"/>
    </location>
</feature>
<dbReference type="InterPro" id="IPR058581">
    <property type="entry name" value="TM_HPP"/>
</dbReference>
<comment type="caution">
    <text evidence="3">The sequence shown here is derived from an EMBL/GenBank/DDBJ whole genome shotgun (WGS) entry which is preliminary data.</text>
</comment>
<dbReference type="InterPro" id="IPR007065">
    <property type="entry name" value="HPP"/>
</dbReference>
<dbReference type="STRING" id="1384057.CD33_07670"/>
<keyword evidence="1" id="KW-1133">Transmembrane helix</keyword>